<evidence type="ECO:0000313" key="1">
    <source>
        <dbReference type="EMBL" id="PJC32449.1"/>
    </source>
</evidence>
<gene>
    <name evidence="1" type="ORF">CO051_03190</name>
</gene>
<dbReference type="Proteomes" id="UP000231383">
    <property type="component" value="Unassembled WGS sequence"/>
</dbReference>
<protein>
    <submittedName>
        <fullName evidence="1">Uncharacterized protein</fullName>
    </submittedName>
</protein>
<accession>A0A2M8EZI6</accession>
<proteinExistence type="predicted"/>
<sequence length="112" mass="13777">MAKRFQDFFYIQAYQEIEHRKRLGYKIPSAEEMANLMKRIEKLKPQFWHEKSKDFMHSWSGKSAEKMWVELAKKKVFEKHDIHLVLLSFTWLYLWILEESSKSRRCSNIYDK</sequence>
<reference evidence="2" key="1">
    <citation type="submission" date="2017-09" db="EMBL/GenBank/DDBJ databases">
        <title>Depth-based differentiation of microbial function through sediment-hosted aquifers and enrichment of novel symbionts in the deep terrestrial subsurface.</title>
        <authorList>
            <person name="Probst A.J."/>
            <person name="Ladd B."/>
            <person name="Jarett J.K."/>
            <person name="Geller-Mcgrath D.E."/>
            <person name="Sieber C.M.K."/>
            <person name="Emerson J.B."/>
            <person name="Anantharaman K."/>
            <person name="Thomas B.C."/>
            <person name="Malmstrom R."/>
            <person name="Stieglmeier M."/>
            <person name="Klingl A."/>
            <person name="Woyke T."/>
            <person name="Ryan C.M."/>
            <person name="Banfield J.F."/>
        </authorList>
    </citation>
    <scope>NUCLEOTIDE SEQUENCE [LARGE SCALE GENOMIC DNA]</scope>
</reference>
<comment type="caution">
    <text evidence="1">The sequence shown here is derived from an EMBL/GenBank/DDBJ whole genome shotgun (WGS) entry which is preliminary data.</text>
</comment>
<name>A0A2M8EZI6_9BACT</name>
<dbReference type="AlphaFoldDB" id="A0A2M8EZI6"/>
<dbReference type="EMBL" id="PFSC01000088">
    <property type="protein sequence ID" value="PJC32449.1"/>
    <property type="molecule type" value="Genomic_DNA"/>
</dbReference>
<evidence type="ECO:0000313" key="2">
    <source>
        <dbReference type="Proteomes" id="UP000231383"/>
    </source>
</evidence>
<organism evidence="1 2">
    <name type="scientific">Candidatus Roizmanbacteria bacterium CG_4_9_14_0_2_um_filter_39_13</name>
    <dbReference type="NCBI Taxonomy" id="1974839"/>
    <lineage>
        <taxon>Bacteria</taxon>
        <taxon>Candidatus Roizmaniibacteriota</taxon>
    </lineage>
</organism>